<dbReference type="GO" id="GO:0009428">
    <property type="term" value="C:bacterial-type flagellum basal body, distal rod, P ring"/>
    <property type="evidence" value="ECO:0007669"/>
    <property type="project" value="InterPro"/>
</dbReference>
<dbReference type="InterPro" id="IPR001782">
    <property type="entry name" value="Flag_FlgI"/>
</dbReference>
<keyword evidence="4" id="KW-0969">Cilium</keyword>
<dbReference type="GO" id="GO:0071973">
    <property type="term" value="P:bacterial-type flagellum-dependent cell motility"/>
    <property type="evidence" value="ECO:0007669"/>
    <property type="project" value="InterPro"/>
</dbReference>
<evidence type="ECO:0000256" key="3">
    <source>
        <dbReference type="ARBA" id="ARBA00022729"/>
    </source>
</evidence>
<dbReference type="HAMAP" id="MF_00416">
    <property type="entry name" value="FlgI"/>
    <property type="match status" value="1"/>
</dbReference>
<protein>
    <submittedName>
        <fullName evidence="4">Flagellar P-ring protein FlgI</fullName>
    </submittedName>
</protein>
<dbReference type="NCBIfam" id="NF003676">
    <property type="entry name" value="PRK05303.1"/>
    <property type="match status" value="1"/>
</dbReference>
<keyword evidence="4" id="KW-0966">Cell projection</keyword>
<comment type="function">
    <text evidence="1">Assembles around the rod to form the L-ring and probably protects the motor/basal body from shearing forces during rotation.</text>
</comment>
<accession>A0A3B1A1V0</accession>
<dbReference type="Pfam" id="PF02119">
    <property type="entry name" value="FlgI"/>
    <property type="match status" value="1"/>
</dbReference>
<gene>
    <name evidence="4" type="ORF">MNBD_GAMMA22-2151</name>
</gene>
<dbReference type="EMBL" id="UOFS01000014">
    <property type="protein sequence ID" value="VAW94113.1"/>
    <property type="molecule type" value="Genomic_DNA"/>
</dbReference>
<sequence>MLKLNEIKHIFIIGLVLLFLVHTGTLKAERLKDITHVAGVRENQLIGYGLVIGLNGTGDSTNSAPFTEQSIKSLISRLGVTIPGKSRVSIKNVAAVIIHAQLPAFSKKGQKIDITVSSIGDAKSLRGGTLIMSPLKGVDDKIYAIAQGNVIVNGFGVDGGDGSSITVNIPSVGRIPNGATIENTIETPFGKETELVLNLNTADFTTSIRITKIINEVMGPNTARSIDASSVHVNAPQERNQRVSFIAMLENLQVKPGKAPARVIVNSRSGTVVIGEHVRVLPAAISHGSLTLTISENTAVSQPNALADGDTVVVPQSTVSAGQKLNRMFLFEPGVSLNDIVRAINEVGVSPGDLVSILEALKEAGALRAELIVI</sequence>
<evidence type="ECO:0000256" key="2">
    <source>
        <dbReference type="ARBA" id="ARBA00004117"/>
    </source>
</evidence>
<evidence type="ECO:0000313" key="4">
    <source>
        <dbReference type="EMBL" id="VAW94113.1"/>
    </source>
</evidence>
<keyword evidence="4" id="KW-0282">Flagellum</keyword>
<proteinExistence type="inferred from homology"/>
<dbReference type="GO" id="GO:0005198">
    <property type="term" value="F:structural molecule activity"/>
    <property type="evidence" value="ECO:0007669"/>
    <property type="project" value="InterPro"/>
</dbReference>
<evidence type="ECO:0000256" key="1">
    <source>
        <dbReference type="ARBA" id="ARBA00002591"/>
    </source>
</evidence>
<dbReference type="PRINTS" id="PR01010">
    <property type="entry name" value="FLGPRINGFLGI"/>
</dbReference>
<keyword evidence="3" id="KW-0732">Signal</keyword>
<comment type="subcellular location">
    <subcellularLocation>
        <location evidence="2">Bacterial flagellum basal body</location>
    </subcellularLocation>
</comment>
<dbReference type="PANTHER" id="PTHR30381">
    <property type="entry name" value="FLAGELLAR P-RING PERIPLASMIC PROTEIN FLGI"/>
    <property type="match status" value="1"/>
</dbReference>
<reference evidence="4" key="1">
    <citation type="submission" date="2018-06" db="EMBL/GenBank/DDBJ databases">
        <authorList>
            <person name="Zhirakovskaya E."/>
        </authorList>
    </citation>
    <scope>NUCLEOTIDE SEQUENCE</scope>
</reference>
<dbReference type="AlphaFoldDB" id="A0A3B1A1V0"/>
<organism evidence="4">
    <name type="scientific">hydrothermal vent metagenome</name>
    <dbReference type="NCBI Taxonomy" id="652676"/>
    <lineage>
        <taxon>unclassified sequences</taxon>
        <taxon>metagenomes</taxon>
        <taxon>ecological metagenomes</taxon>
    </lineage>
</organism>
<dbReference type="PANTHER" id="PTHR30381:SF0">
    <property type="entry name" value="FLAGELLAR P-RING PROTEIN"/>
    <property type="match status" value="1"/>
</dbReference>
<dbReference type="GO" id="GO:0030288">
    <property type="term" value="C:outer membrane-bounded periplasmic space"/>
    <property type="evidence" value="ECO:0007669"/>
    <property type="project" value="InterPro"/>
</dbReference>
<name>A0A3B1A1V0_9ZZZZ</name>